<dbReference type="InterPro" id="IPR012577">
    <property type="entry name" value="NIPSNAP"/>
</dbReference>
<keyword evidence="3" id="KW-1185">Reference proteome</keyword>
<dbReference type="SUPFAM" id="SSF54909">
    <property type="entry name" value="Dimeric alpha+beta barrel"/>
    <property type="match status" value="1"/>
</dbReference>
<dbReference type="Gene3D" id="3.30.70.100">
    <property type="match status" value="1"/>
</dbReference>
<dbReference type="InterPro" id="IPR011008">
    <property type="entry name" value="Dimeric_a/b-barrel"/>
</dbReference>
<reference evidence="2" key="1">
    <citation type="journal article" date="2014" name="Int. J. Syst. Evol. Microbiol.">
        <title>Complete genome sequence of Corynebacterium casei LMG S-19264T (=DSM 44701T), isolated from a smear-ripened cheese.</title>
        <authorList>
            <consortium name="US DOE Joint Genome Institute (JGI-PGF)"/>
            <person name="Walter F."/>
            <person name="Albersmeier A."/>
            <person name="Kalinowski J."/>
            <person name="Ruckert C."/>
        </authorList>
    </citation>
    <scope>NUCLEOTIDE SEQUENCE</scope>
    <source>
        <strain evidence="2">JCM 3276</strain>
    </source>
</reference>
<dbReference type="Proteomes" id="UP000660680">
    <property type="component" value="Unassembled WGS sequence"/>
</dbReference>
<dbReference type="Pfam" id="PF07978">
    <property type="entry name" value="NIPSNAP"/>
    <property type="match status" value="1"/>
</dbReference>
<accession>A0A918LDG5</accession>
<gene>
    <name evidence="2" type="ORF">GCM10010171_28620</name>
</gene>
<evidence type="ECO:0000313" key="2">
    <source>
        <dbReference type="EMBL" id="GGS32839.1"/>
    </source>
</evidence>
<dbReference type="AlphaFoldDB" id="A0A918LDG5"/>
<proteinExistence type="predicted"/>
<organism evidence="2 3">
    <name type="scientific">Actinokineospora fastidiosa</name>
    <dbReference type="NCBI Taxonomy" id="1816"/>
    <lineage>
        <taxon>Bacteria</taxon>
        <taxon>Bacillati</taxon>
        <taxon>Actinomycetota</taxon>
        <taxon>Actinomycetes</taxon>
        <taxon>Pseudonocardiales</taxon>
        <taxon>Pseudonocardiaceae</taxon>
        <taxon>Actinokineospora</taxon>
    </lineage>
</organism>
<comment type="caution">
    <text evidence="2">The sequence shown here is derived from an EMBL/GenBank/DDBJ whole genome shotgun (WGS) entry which is preliminary data.</text>
</comment>
<name>A0A918LDG5_9PSEU</name>
<dbReference type="RefSeq" id="WP_189210891.1">
    <property type="nucleotide sequence ID" value="NZ_BMRB01000002.1"/>
</dbReference>
<protein>
    <submittedName>
        <fullName evidence="2">NIPSNAP family containing protein</fullName>
    </submittedName>
</protein>
<feature type="domain" description="NIPSNAP" evidence="1">
    <location>
        <begin position="4"/>
        <end position="101"/>
    </location>
</feature>
<dbReference type="EMBL" id="BMRB01000002">
    <property type="protein sequence ID" value="GGS32839.1"/>
    <property type="molecule type" value="Genomic_DNA"/>
</dbReference>
<reference evidence="2" key="2">
    <citation type="submission" date="2020-09" db="EMBL/GenBank/DDBJ databases">
        <authorList>
            <person name="Sun Q."/>
            <person name="Ohkuma M."/>
        </authorList>
    </citation>
    <scope>NUCLEOTIDE SEQUENCE</scope>
    <source>
        <strain evidence="2">JCM 3276</strain>
    </source>
</reference>
<sequence>MTVVELRQYTLRPGGFPVLADLFERVFTDSLEACGMRVDGQFADLDDPDRFVWVRSFPDLDRRTRALEAFYLDSEAWKSNRAAANAAMVDSDDVLLLRPAPGWGDLPDTSGHALITATVCLLPRPADDAVRAAIAGVPTGTPLGLLETDPGPNGFPRLPVREGEHALVLFTGHAEEEPDAWDAFTGRVAERHAARVDHLRLSPLGRSRMR</sequence>
<evidence type="ECO:0000313" key="3">
    <source>
        <dbReference type="Proteomes" id="UP000660680"/>
    </source>
</evidence>
<evidence type="ECO:0000259" key="1">
    <source>
        <dbReference type="Pfam" id="PF07978"/>
    </source>
</evidence>